<dbReference type="SUPFAM" id="SSF53335">
    <property type="entry name" value="S-adenosyl-L-methionine-dependent methyltransferases"/>
    <property type="match status" value="1"/>
</dbReference>
<comment type="similarity">
    <text evidence="2">Belongs to the ATP-dependent AMP-binding enzyme family.</text>
</comment>
<dbReference type="GO" id="GO:0008610">
    <property type="term" value="P:lipid biosynthetic process"/>
    <property type="evidence" value="ECO:0007669"/>
    <property type="project" value="UniProtKB-ARBA"/>
</dbReference>
<dbReference type="CDD" id="cd12116">
    <property type="entry name" value="A_NRPS_Ta1_like"/>
    <property type="match status" value="1"/>
</dbReference>
<dbReference type="FunFam" id="2.30.38.10:FF:000001">
    <property type="entry name" value="Non-ribosomal peptide synthetase PvdI"/>
    <property type="match status" value="1"/>
</dbReference>
<dbReference type="Pfam" id="PF08242">
    <property type="entry name" value="Methyltransf_12"/>
    <property type="match status" value="1"/>
</dbReference>
<dbReference type="InterPro" id="IPR020806">
    <property type="entry name" value="PKS_PP-bd"/>
</dbReference>
<dbReference type="Pfam" id="PF00550">
    <property type="entry name" value="PP-binding"/>
    <property type="match status" value="1"/>
</dbReference>
<evidence type="ECO:0000256" key="3">
    <source>
        <dbReference type="ARBA" id="ARBA00022450"/>
    </source>
</evidence>
<protein>
    <submittedName>
        <fullName evidence="7">Amino acid adenylation domain-containing protein</fullName>
    </submittedName>
</protein>
<keyword evidence="3" id="KW-0596">Phosphopantetheine</keyword>
<evidence type="ECO:0000256" key="5">
    <source>
        <dbReference type="ARBA" id="ARBA00022737"/>
    </source>
</evidence>
<dbReference type="Gene3D" id="3.30.559.30">
    <property type="entry name" value="Nonribosomal peptide synthetase, condensation domain"/>
    <property type="match status" value="2"/>
</dbReference>
<dbReference type="InterPro" id="IPR009081">
    <property type="entry name" value="PP-bd_ACP"/>
</dbReference>
<dbReference type="GO" id="GO:0009403">
    <property type="term" value="P:toxin biosynthetic process"/>
    <property type="evidence" value="ECO:0007669"/>
    <property type="project" value="UniProtKB-ARBA"/>
</dbReference>
<dbReference type="SUPFAM" id="SSF47336">
    <property type="entry name" value="ACP-like"/>
    <property type="match status" value="1"/>
</dbReference>
<evidence type="ECO:0000313" key="7">
    <source>
        <dbReference type="EMBL" id="TBO59791.1"/>
    </source>
</evidence>
<dbReference type="GO" id="GO:0005829">
    <property type="term" value="C:cytosol"/>
    <property type="evidence" value="ECO:0007669"/>
    <property type="project" value="TreeGrafter"/>
</dbReference>
<dbReference type="InterPro" id="IPR036736">
    <property type="entry name" value="ACP-like_sf"/>
</dbReference>
<dbReference type="InterPro" id="IPR006162">
    <property type="entry name" value="Ppantetheine_attach_site"/>
</dbReference>
<dbReference type="FunFam" id="1.10.1200.10:FF:000016">
    <property type="entry name" value="Non-ribosomal peptide synthase"/>
    <property type="match status" value="1"/>
</dbReference>
<dbReference type="Gene3D" id="3.30.559.10">
    <property type="entry name" value="Chloramphenicol acetyltransferase-like domain"/>
    <property type="match status" value="2"/>
</dbReference>
<dbReference type="Gene3D" id="2.30.38.10">
    <property type="entry name" value="Luciferase, Domain 3"/>
    <property type="match status" value="1"/>
</dbReference>
<dbReference type="InterPro" id="IPR000873">
    <property type="entry name" value="AMP-dep_synth/lig_dom"/>
</dbReference>
<dbReference type="InterPro" id="IPR010071">
    <property type="entry name" value="AA_adenyl_dom"/>
</dbReference>
<dbReference type="SUPFAM" id="SSF56801">
    <property type="entry name" value="Acetyl-CoA synthetase-like"/>
    <property type="match status" value="1"/>
</dbReference>
<evidence type="ECO:0000259" key="6">
    <source>
        <dbReference type="PROSITE" id="PS50075"/>
    </source>
</evidence>
<dbReference type="InterPro" id="IPR045851">
    <property type="entry name" value="AMP-bd_C_sf"/>
</dbReference>
<dbReference type="CDD" id="cd19531">
    <property type="entry name" value="LCL_NRPS-like"/>
    <property type="match status" value="2"/>
</dbReference>
<dbReference type="NCBIfam" id="TIGR01733">
    <property type="entry name" value="AA-adenyl-dom"/>
    <property type="match status" value="1"/>
</dbReference>
<dbReference type="PROSITE" id="PS50075">
    <property type="entry name" value="CARRIER"/>
    <property type="match status" value="1"/>
</dbReference>
<dbReference type="PANTHER" id="PTHR45527">
    <property type="entry name" value="NONRIBOSOMAL PEPTIDE SYNTHETASE"/>
    <property type="match status" value="1"/>
</dbReference>
<feature type="domain" description="Carrier" evidence="6">
    <location>
        <begin position="1405"/>
        <end position="1480"/>
    </location>
</feature>
<dbReference type="GO" id="GO:0017000">
    <property type="term" value="P:antibiotic biosynthetic process"/>
    <property type="evidence" value="ECO:0007669"/>
    <property type="project" value="UniProtKB-ARBA"/>
</dbReference>
<dbReference type="Gene3D" id="3.40.50.150">
    <property type="entry name" value="Vaccinia Virus protein VP39"/>
    <property type="match status" value="1"/>
</dbReference>
<dbReference type="FunFam" id="3.30.559.30:FF:000001">
    <property type="entry name" value="Non-ribosomal peptide synthetase"/>
    <property type="match status" value="1"/>
</dbReference>
<accession>A0A4V2JIT7</accession>
<dbReference type="InterPro" id="IPR020845">
    <property type="entry name" value="AMP-binding_CS"/>
</dbReference>
<organism evidence="7 8">
    <name type="scientific">Streptomyces kasugaensis</name>
    <dbReference type="NCBI Taxonomy" id="1946"/>
    <lineage>
        <taxon>Bacteria</taxon>
        <taxon>Bacillati</taxon>
        <taxon>Actinomycetota</taxon>
        <taxon>Actinomycetes</taxon>
        <taxon>Kitasatosporales</taxon>
        <taxon>Streptomycetaceae</taxon>
        <taxon>Streptomyces</taxon>
    </lineage>
</organism>
<keyword evidence="8" id="KW-1185">Reference proteome</keyword>
<dbReference type="SMART" id="SM00823">
    <property type="entry name" value="PKS_PP"/>
    <property type="match status" value="1"/>
</dbReference>
<dbReference type="InterPro" id="IPR013217">
    <property type="entry name" value="Methyltransf_12"/>
</dbReference>
<dbReference type="GO" id="GO:0072330">
    <property type="term" value="P:monocarboxylic acid biosynthetic process"/>
    <property type="evidence" value="ECO:0007669"/>
    <property type="project" value="UniProtKB-ARBA"/>
</dbReference>
<dbReference type="FunFam" id="3.30.559.10:FF:000012">
    <property type="entry name" value="Non-ribosomal peptide synthetase"/>
    <property type="match status" value="1"/>
</dbReference>
<evidence type="ECO:0000313" key="8">
    <source>
        <dbReference type="Proteomes" id="UP000292452"/>
    </source>
</evidence>
<keyword evidence="5" id="KW-0677">Repeat</keyword>
<comment type="cofactor">
    <cofactor evidence="1">
        <name>pantetheine 4'-phosphate</name>
        <dbReference type="ChEBI" id="CHEBI:47942"/>
    </cofactor>
</comment>
<dbReference type="PROSITE" id="PS00012">
    <property type="entry name" value="PHOSPHOPANTETHEINE"/>
    <property type="match status" value="1"/>
</dbReference>
<dbReference type="PANTHER" id="PTHR45527:SF1">
    <property type="entry name" value="FATTY ACID SYNTHASE"/>
    <property type="match status" value="1"/>
</dbReference>
<proteinExistence type="inferred from homology"/>
<comment type="caution">
    <text evidence="7">The sequence shown here is derived from an EMBL/GenBank/DDBJ whole genome shotgun (WGS) entry which is preliminary data.</text>
</comment>
<gene>
    <name evidence="7" type="ORF">EYS09_10210</name>
</gene>
<name>A0A4V2JIT7_STRKA</name>
<dbReference type="InterPro" id="IPR023213">
    <property type="entry name" value="CAT-like_dom_sf"/>
</dbReference>
<dbReference type="Gene3D" id="1.10.1200.10">
    <property type="entry name" value="ACP-like"/>
    <property type="match status" value="1"/>
</dbReference>
<dbReference type="Pfam" id="PF00501">
    <property type="entry name" value="AMP-binding"/>
    <property type="match status" value="1"/>
</dbReference>
<dbReference type="FunFam" id="3.40.50.980:FF:000001">
    <property type="entry name" value="Non-ribosomal peptide synthetase"/>
    <property type="match status" value="1"/>
</dbReference>
<dbReference type="Gene3D" id="3.30.300.30">
    <property type="match status" value="2"/>
</dbReference>
<dbReference type="FunFam" id="3.40.50.12780:FF:000012">
    <property type="entry name" value="Non-ribosomal peptide synthetase"/>
    <property type="match status" value="1"/>
</dbReference>
<dbReference type="RefSeq" id="WP_131122991.1">
    <property type="nucleotide sequence ID" value="NZ_SIXH01000065.1"/>
</dbReference>
<dbReference type="GO" id="GO:0003824">
    <property type="term" value="F:catalytic activity"/>
    <property type="evidence" value="ECO:0007669"/>
    <property type="project" value="InterPro"/>
</dbReference>
<dbReference type="Proteomes" id="UP000292452">
    <property type="component" value="Unassembled WGS sequence"/>
</dbReference>
<dbReference type="EMBL" id="SIXH01000065">
    <property type="protein sequence ID" value="TBO59791.1"/>
    <property type="molecule type" value="Genomic_DNA"/>
</dbReference>
<dbReference type="Pfam" id="PF00668">
    <property type="entry name" value="Condensation"/>
    <property type="match status" value="2"/>
</dbReference>
<evidence type="ECO:0000256" key="4">
    <source>
        <dbReference type="ARBA" id="ARBA00022553"/>
    </source>
</evidence>
<dbReference type="CDD" id="cd02440">
    <property type="entry name" value="AdoMet_MTases"/>
    <property type="match status" value="1"/>
</dbReference>
<evidence type="ECO:0000256" key="1">
    <source>
        <dbReference type="ARBA" id="ARBA00001957"/>
    </source>
</evidence>
<keyword evidence="4" id="KW-0597">Phosphoprotein</keyword>
<dbReference type="GO" id="GO:0031177">
    <property type="term" value="F:phosphopantetheine binding"/>
    <property type="evidence" value="ECO:0007669"/>
    <property type="project" value="InterPro"/>
</dbReference>
<dbReference type="InterPro" id="IPR001242">
    <property type="entry name" value="Condensation_dom"/>
</dbReference>
<dbReference type="InterPro" id="IPR029063">
    <property type="entry name" value="SAM-dependent_MTases_sf"/>
</dbReference>
<dbReference type="GO" id="GO:0043041">
    <property type="term" value="P:amino acid activation for nonribosomal peptide biosynthetic process"/>
    <property type="evidence" value="ECO:0007669"/>
    <property type="project" value="TreeGrafter"/>
</dbReference>
<dbReference type="SUPFAM" id="SSF52777">
    <property type="entry name" value="CoA-dependent acyltransferases"/>
    <property type="match status" value="4"/>
</dbReference>
<evidence type="ECO:0000256" key="2">
    <source>
        <dbReference type="ARBA" id="ARBA00006432"/>
    </source>
</evidence>
<dbReference type="Gene3D" id="3.40.50.980">
    <property type="match status" value="2"/>
</dbReference>
<reference evidence="7 8" key="1">
    <citation type="submission" date="2019-02" db="EMBL/GenBank/DDBJ databases">
        <title>Draft Genome Sequence of Streptomyces sp. AM-2504, identified by 16S rRNA comparative analysis as a Streptomyces Kasugaensis strain.</title>
        <authorList>
            <person name="Napolioni V."/>
            <person name="Giuliodori A.M."/>
            <person name="Spurio R."/>
            <person name="Fabbretti A."/>
        </authorList>
    </citation>
    <scope>NUCLEOTIDE SEQUENCE [LARGE SCALE GENOMIC DNA]</scope>
    <source>
        <strain evidence="7 8">AM-2504</strain>
    </source>
</reference>
<sequence>MSMPDLDGMTAEQKRRLLAERLERARRPRVRQFPLSFSQQRLWFLQQLVPDSAAYNVPSAVRIHGQLDLDVWRRCTDEIVRRHEALRTTFAEVDGEPVQRVAETGQADFAVVDCTHLSGDDREREVQSLAREEVRRPFALEQGPLLRVRVFRLGPEEHVLLLTMHHIVADLWSMAVAVRELVALYPALRAGSDSPLPELPLQYADYAAWQRGQAAGSGVSGHLAYWKEALDGAPPVLALPTDRPRPPVQTSRGGSTAFELPASLMERLRALSRREGATPFMTLLAAFAVVLQRYAGQDDLVIGAPIANRTRPELEPLIGFFVNTLALRADLSGDPTFREALARVRATCLGGYAHQELPFERLVEELHPKRDLSRSPLFQVSFVFQNIDMPELDLGGLRVTPLTLESATARFDLELQVFDRPDGLSGWFEYNADLFDDATIEQLSESLRVLVEEIADAPDRRLSELSLLTEEQRQRLAREANDTRRVWPDLRWAHHSFEERARETPEAVALCCGEQTLTYAELDRRANQIAHHLHRLGIGGGDLVGICTERTPEMVAAILGTLKSGAAYVPLDPAFPSDRLAFMLEDSGLKLLLTQRTVLAGLPEPAVGVVCLDEVTEALAAEPATRPDMESQGEDLAYVIYTSGSTGKPKGVQLPHRALANFLRSMRERPGIGPDDALVAVTTLCFDISMLELLLPLTTGARVILVDREVASDGRRLRAVLSESGATLMQATPSTWRLLLDAGWSPRPDFRMLCGGEALPADLARQLSRDGGELWNMYGPTETTIWSAVARISDGTVYLGEPIANTELQVLDARGTLVPPGVPGELHIGGAGLAHGYLGRPELTAERFVPHPFPIGLGDRLYRTGDLVRRRGDGSLEFLGRIDHQVKLRGFRIELEEIEAVLEQQPVVRQAVVTVREDTPGDQRLVAYVVADPSGADSGASPDELDQWRNIWDTAYDEPAADVDPSFDISGWASSYTGDPIPAEEMRDWVDRTAERVLSRAPQSVLDVGCGTGLILHAVAPHCKRYWGTDFSAVALARLRRAAADPDRFPGDVQLHECAADHLDRLPDQQFDVVLLNSVVQYFPDEEYLARVIEGALPRLAPGGAIVVGDVRSLPLLKAFHASVELHRAAPDLSADALRKRVRRRAAEEEELVIDPRFFLALQARLPGIAEVRILPKQGRYDNELTRFRYDVILTSDPEAPPADLSPLDWRADGLSLPALRERLVPATADIIAIRNVPNARVRPFADLVERLGIGGRTAADLRQNLAAASAGAVDPEELAALAEQTGYRAELDWTRHGSDGAFDLVLRRLGGDGHPVAPARAFPKAAPVPHGPLSTWVNGAASRRARTLQPHLRAALSEKLPEYMLPSAFVFLDALPLTPNDKVDRKALPEPQVVRSDPHTPYEAPRNDLERDLAEIWEQLLHLEGVSIHDDFFESGGHSLLATQAISRIRTRLGREVSLRDLFAYPTVAALAAWLADGNAEDSGPALVPIPTAERGEDLPLSYAQEWLCVDHPVGPENPAHNVVTAACLHGRLDEDALARAFDHVVRRHEALRTRLVTRSAGLAQVVETTGTWPLTRSRLEGTASEDPRQAIRGILEEESSRPFRLAEGPLVRGRLVTLGDEERILVLSVHHAVTDNWSYGVLLQDLVGAYEALAEGREPALPDLPLQFADFAAWQRQAFESGAMDADTEYWRRTLAELPPPPRLDDVRLPDEAAVAPSGHAFELSPELTAALREFAKREGATLFMVLLAAFGAQLAAYTGSRDLAVDFPTAGRDRPETEQLIGFFVNPLVLRADLGGDPSFRELLARVRERIIEAYAHQSAPLQPLRREFAPQCEQVRLGFNLLNAPLPAAVLRDVRLEPLAADWGFVYVPPGLEPGVVDLSLIMLEDAGALRGIWMHAVERVDPRLVGRVTSQWSRLLEMVVADPGRRIEELCRLLRADEVLATASGTGVEGSEE</sequence>
<dbReference type="PROSITE" id="PS00455">
    <property type="entry name" value="AMP_BINDING"/>
    <property type="match status" value="1"/>
</dbReference>